<dbReference type="NCBIfam" id="TIGR01906">
    <property type="entry name" value="integ_TIGR01906"/>
    <property type="match status" value="1"/>
</dbReference>
<dbReference type="Pfam" id="PF07314">
    <property type="entry name" value="Lit"/>
    <property type="match status" value="1"/>
</dbReference>
<reference evidence="2" key="2">
    <citation type="journal article" date="2021" name="PeerJ">
        <title>Extensive microbial diversity within the chicken gut microbiome revealed by metagenomics and culture.</title>
        <authorList>
            <person name="Gilroy R."/>
            <person name="Ravi A."/>
            <person name="Getino M."/>
            <person name="Pursley I."/>
            <person name="Horton D.L."/>
            <person name="Alikhan N.F."/>
            <person name="Baker D."/>
            <person name="Gharbi K."/>
            <person name="Hall N."/>
            <person name="Watson M."/>
            <person name="Adriaenssens E.M."/>
            <person name="Foster-Nyarko E."/>
            <person name="Jarju S."/>
            <person name="Secka A."/>
            <person name="Antonio M."/>
            <person name="Oren A."/>
            <person name="Chaudhuri R.R."/>
            <person name="La Ragione R."/>
            <person name="Hildebrand F."/>
            <person name="Pallen M.J."/>
        </authorList>
    </citation>
    <scope>NUCLEOTIDE SEQUENCE</scope>
    <source>
        <strain evidence="2">ChiGjej2B2-12916</strain>
    </source>
</reference>
<protein>
    <submittedName>
        <fullName evidence="2">TIGR01906 family membrane protein</fullName>
    </submittedName>
</protein>
<feature type="transmembrane region" description="Helical" evidence="1">
    <location>
        <begin position="97"/>
        <end position="117"/>
    </location>
</feature>
<dbReference type="EMBL" id="DVFO01000041">
    <property type="protein sequence ID" value="HIQ60794.1"/>
    <property type="molecule type" value="Genomic_DNA"/>
</dbReference>
<feature type="transmembrane region" description="Helical" evidence="1">
    <location>
        <begin position="129"/>
        <end position="150"/>
    </location>
</feature>
<feature type="transmembrane region" description="Helical" evidence="1">
    <location>
        <begin position="192"/>
        <end position="212"/>
    </location>
</feature>
<keyword evidence="1" id="KW-0472">Membrane</keyword>
<reference evidence="2" key="1">
    <citation type="submission" date="2020-10" db="EMBL/GenBank/DDBJ databases">
        <authorList>
            <person name="Gilroy R."/>
        </authorList>
    </citation>
    <scope>NUCLEOTIDE SEQUENCE</scope>
    <source>
        <strain evidence="2">ChiGjej2B2-12916</strain>
    </source>
</reference>
<sequence length="218" mass="24039">MKRSKRLTLLWAVLAALVLLTGAIAAPILCRSFYYAHIDALDLTEQIGLSETEIRRAYNEMMDYCIGGDTFSTGILPHSQEGASHFADVRSLFLLDLRLLAVGVAACVVLFVLTRLLKRRCAPILGRGPGFWAGAGLGVSFAVIGGLAALDFDRAFVVFHHLFFPGKDNWLFNPNTDPIIFILPQVFFRNCALLILGLLLVGCIGMIVWDFVRPKARV</sequence>
<dbReference type="AlphaFoldDB" id="A0A9D0YRP7"/>
<name>A0A9D0YRP7_9FIRM</name>
<evidence type="ECO:0000313" key="3">
    <source>
        <dbReference type="Proteomes" id="UP000886879"/>
    </source>
</evidence>
<dbReference type="InterPro" id="IPR010178">
    <property type="entry name" value="Lit"/>
</dbReference>
<dbReference type="Proteomes" id="UP000886879">
    <property type="component" value="Unassembled WGS sequence"/>
</dbReference>
<keyword evidence="1" id="KW-0812">Transmembrane</keyword>
<evidence type="ECO:0000313" key="2">
    <source>
        <dbReference type="EMBL" id="HIQ60794.1"/>
    </source>
</evidence>
<accession>A0A9D0YRP7</accession>
<keyword evidence="1" id="KW-1133">Transmembrane helix</keyword>
<organism evidence="2 3">
    <name type="scientific">Candidatus Enterenecus faecium</name>
    <dbReference type="NCBI Taxonomy" id="2840780"/>
    <lineage>
        <taxon>Bacteria</taxon>
        <taxon>Bacillati</taxon>
        <taxon>Bacillota</taxon>
        <taxon>Clostridia</taxon>
        <taxon>Eubacteriales</taxon>
        <taxon>Candidatus Enterenecus</taxon>
    </lineage>
</organism>
<evidence type="ECO:0000256" key="1">
    <source>
        <dbReference type="SAM" id="Phobius"/>
    </source>
</evidence>
<gene>
    <name evidence="2" type="ORF">IAD31_04260</name>
</gene>
<comment type="caution">
    <text evidence="2">The sequence shown here is derived from an EMBL/GenBank/DDBJ whole genome shotgun (WGS) entry which is preliminary data.</text>
</comment>
<proteinExistence type="predicted"/>